<keyword evidence="5" id="KW-0966">Cell projection</keyword>
<feature type="region of interest" description="Disordered" evidence="6">
    <location>
        <begin position="609"/>
        <end position="638"/>
    </location>
</feature>
<evidence type="ECO:0000256" key="2">
    <source>
        <dbReference type="ARBA" id="ARBA00004496"/>
    </source>
</evidence>
<dbReference type="Proteomes" id="UP001651158">
    <property type="component" value="Unassembled WGS sequence"/>
</dbReference>
<dbReference type="InterPro" id="IPR033305">
    <property type="entry name" value="Hydin-like"/>
</dbReference>
<evidence type="ECO:0000256" key="3">
    <source>
        <dbReference type="ARBA" id="ARBA00022490"/>
    </source>
</evidence>
<sequence>MDEAKVEAIQLHNPTPFPINWSDSRLQVATSAFELMPKSGRLQPDQNANVFVKYSPRIGGPVSEKIDLLLQESKAHVSITCQGVGLAHHLIVQPHEVEFSPLLPNGETDEQIVVIKNPCPFPVEFYSLDFDEVHTKASLYYRPHNILVTKQEEMCLTCLPLFDEAEEVLIPPRKPGESLPMEVFEHVLQIKQSSVGIPKTSRPKSSRRGVAKQALELFKKLPPHSSPFGGLTTFRRYAEARRMEVEGAGIVLLVFGSPLSGSSDLANSLAHHYDAAHLDLDEFFGIPDITELQGSEGDALSARLMSPDCTLGLVVSKIGNSKQCEVVLKALGKKRMNVFAVTVTRDLDSISLADARYEEALSKAERRAFERKVKEYRSLEEWQYDALPDCAREEVDSVLAEWKRQQQRKNKDRNPEPKSLVSSVSSNEGRYADLKTKLNEFVKEHRKICHLLSIWDIKNQEQNPNGSSQPPVELNSPKLISSYGSDDNLVGIPHFVVHSKLDIEIEESLVTQAYECPEDVKREEPNILIVLNKLLPQLPTREEIRRQLGYGPLPIDRPTPVTFSIVRRPVERERCGEVHQFFTIVKSSCLMEANEATEGSQIGSRLFTTTSRSQRTLTGTSSRAKQLQGKSSLANPGQNACESSAYRWVVPGNGQIQLSLKFAPNRIGDFRELLRFEVLRTKEEFKIECRGCCQLPQLVIEPRMVFSKVEECCLPDKPPRKTFILDKNCFHFGPLLAAKSRDRILAGEYRENITELRLQNYGSHSVDVKLTFEDNESGENFAVSPSELHISRDEDQVAKVYALPTTIVYATSKLIGWIKNNPEPFKFDFSVIGVLPNLTVQTKVVNFGKVPLNKTERQKIVIRNPTLIPVAWKCEVLEPTKEMSFTVYPTSGILDSFDELGSITVEYNGSSDLQKIAIKRWLRFIAMDTRGLSNPVTIHPPVGVQVEAVDPEFEIVIPKGGLDFGLIRVQEESKKSLELRNHGPFKLQYNFRPVLPQKKQVDLQKALTISPQGGILLPSQNLIITHEMEVYNEFAFICEVETHKGVQISSNPIPISARVRRSHFKILPSKEVSFGMMVVNTQASEQVTIENDGAFALYYSILFKKARSKARSVKHKSSQTRSLGTGAKERISQGPFVVFPTRGTISIGQKQPITVQCSTGPIKAIFDEELVIRITDKPNSAANAINIPFGLSVEVCTPSLEMKDMTLIFEEHSVCQSRRELERLASHGVVGTAYIEDENCFDFGVTPIGGDSIGRFRIFNNSMAAVDVSYILRQVKPERRRKDRRNDFETSEAFDVVPKLARIGPYQSIYVSCSFAPKSSGVYSTSFQVLVDGKSVPLLQFNLRGAGEIPHIGVEEPTIRNSQGNLYLLFNKNQTSQAIRMRNQGSISCQVIVDLEVTGGHFEAFGLSDPKFRRKDVLTPDDWQTSVNFALAVGETRSLEVTFIPMRYKNGGRVTGCVTIYSQGNDYEKEVIELCGYSPTELVLAPQIHLMDSTTDPSAFEEINMIHMNLGDCYVGSTISKSLVLSYPNKIDEVGLTTPEENELPSFTFAWPQDHPHLKFEPSTGKLHPGSSLIVFVKFCSDRPVIYRLAPAHCELMQASKTALQKDDTELVGNEAVDKTQLCVRSAETLRRRVRESSKSRNKSLSARLDYPQKTHSKGSVQLNVVGDEKETKEDRRTRVLYFYFTIACDFVEYLCEVNSIQFADTPLYCKVVKPLHVRNAGRVTMTFRLEKVDDGDELFEVDTSESLIPPGKSIQIQFTFRPTHSGEHECDFILRVPFTADESTASKGIHVIGRGVSIPIHLQIPNCDYEARHLPADPLWYRAQTLMMVGTGIGYKVARSFEITNASEDSVEFNVKKVDPSDRTMEIVPSTALIKPGDSTDVKVFFMSQTKETKEVCVIFEANSHRTSLLLVGQTKEAVVAFDRSHLHLPELPVGREVVEVVHLVNTEAIPIKFKIHKSTLHCNESLNKLSILPMGGCIKPNERFPLEIHFLPTEERRCNFNILCKVEHRQRDLRLNVKTDALKCSATVWLLDDCSEAIQAISPFLMQCMAKDVKKSTAFASRRVADFPSLRENLTIVDFGEVLTGCDATRLLKLSNHSDYEVEFGTLVTSTLQHASVPFRLTPDFGKVGPLKETLLQIAFKPDSPLRVPTQTTNFLGVITILNGPAFALNLRGRVTVSPIDISPSHLNFGPQFTQQTGLGAVTKCVKISNKSLDNPVYVAFLSSTLPNFACDFSPQMIKPTSTVNAKVTFYPSACKNYESELCFVVNEKVKIKVPVRGRGVKLNVEINCGSLMVNQGREGMSKTPVKVKDSKQSNSSVVYLGNLTFMQTSRRTVKIMNKSPAPISITGVSVVPKSKALNKVLVNASTSKLNALEILSLNLLPPLPFARGVRGNFEFNRTSPPTKDPTAQIEVIFAPQDLPIMPFSEEVLLRVSNASNPDKCVWIPGFTICGKCTGAKMVLETPVINFGIVVVGSSCCKTIAISNHGNESARFMWDEKTLPRHVVSVEPKRGSIHPNTSMNFNFTLKPLQVNQELYFENVTCNIERSEPLRVTLTGVCSASPEVAEVVKFACAVRETDTQSVSLSNPTNSVWTVKPVFDGIEWSGKRVFEVLPKGSAGYAITYHPLTMTSADEVHKGSIFFPLPNGSGVKYHLEGTSNPPNALNPRVVVEIPCKRKVDLQIDVPNWLSRLQRFCVSWKTSNESSFTFTGPQFIDVPGGASKRYPLSCLSLGEASTTLKVTFSNMESGEYQFAEYQLRVIRPIPEGLIKLKAPLRKAVTYQLPLENPLRRDTVVTLHSTLPELTCPPEYKLTSQSKSLINLDFKPWRIGKFIGSLEVSSSELGFSVYDLNLEALEPLPERLVRFRTSLGQCDTSTVKIVNLSQSRAEFSCKTTNAAFRCERSVLVASNSSVGLPVTFEPNRLGALEGTLKVTSSQAGSFIFPLHGLAKLPTPQGPFLVTDTAATLLTVRNVFPEPIEFTIKVNNTAFRVECSQKVVNPQNDLKISVTLEPCDYTSNLHGALVASCIPSTQDLPIQWVFYLKGVTATPNLEADKSANLPYLHYCN</sequence>
<dbReference type="PANTHER" id="PTHR23053:SF0">
    <property type="entry name" value="HYDROCEPHALUS-INDUCING PROTEIN HOMOLOG"/>
    <property type="match status" value="1"/>
</dbReference>
<organism evidence="8 9">
    <name type="scientific">Taenia crassiceps</name>
    <dbReference type="NCBI Taxonomy" id="6207"/>
    <lineage>
        <taxon>Eukaryota</taxon>
        <taxon>Metazoa</taxon>
        <taxon>Spiralia</taxon>
        <taxon>Lophotrochozoa</taxon>
        <taxon>Platyhelminthes</taxon>
        <taxon>Cestoda</taxon>
        <taxon>Eucestoda</taxon>
        <taxon>Cyclophyllidea</taxon>
        <taxon>Taeniidae</taxon>
        <taxon>Taenia</taxon>
    </lineage>
</organism>
<reference evidence="8 9" key="1">
    <citation type="journal article" date="2022" name="Front. Cell. Infect. Microbiol.">
        <title>The Genomes of Two Strains of Taenia crassiceps the Animal Model for the Study of Human Cysticercosis.</title>
        <authorList>
            <person name="Bobes R.J."/>
            <person name="Estrada K."/>
            <person name="Rios-Valencia D.G."/>
            <person name="Calderon-Gallegos A."/>
            <person name="de la Torre P."/>
            <person name="Carrero J.C."/>
            <person name="Sanchez-Flores A."/>
            <person name="Laclette J.P."/>
        </authorList>
    </citation>
    <scope>NUCLEOTIDE SEQUENCE [LARGE SCALE GENOMIC DNA]</scope>
    <source>
        <strain evidence="8">WFUcys</strain>
    </source>
</reference>
<proteinExistence type="predicted"/>
<dbReference type="EMBL" id="JAKROA010000001">
    <property type="protein sequence ID" value="KAL5112998.1"/>
    <property type="molecule type" value="Genomic_DNA"/>
</dbReference>
<keyword evidence="4" id="KW-0969">Cilium</keyword>
<dbReference type="InterPro" id="IPR053879">
    <property type="entry name" value="HYDIN_VesB_CFA65-like_Ig"/>
</dbReference>
<feature type="domain" description="MSP" evidence="7">
    <location>
        <begin position="1814"/>
        <end position="1945"/>
    </location>
</feature>
<comment type="caution">
    <text evidence="8">The sequence shown here is derived from an EMBL/GenBank/DDBJ whole genome shotgun (WGS) entry which is preliminary data.</text>
</comment>
<gene>
    <name evidence="8" type="ORF">TcWFU_009781</name>
</gene>
<dbReference type="Gene3D" id="2.60.40.10">
    <property type="entry name" value="Immunoglobulins"/>
    <property type="match status" value="12"/>
</dbReference>
<dbReference type="InterPro" id="IPR013783">
    <property type="entry name" value="Ig-like_fold"/>
</dbReference>
<dbReference type="InterPro" id="IPR000535">
    <property type="entry name" value="MSP_dom"/>
</dbReference>
<dbReference type="PANTHER" id="PTHR23053">
    <property type="entry name" value="DLEC1 DELETED IN LUNG AND ESOPHAGEAL CANCER 1"/>
    <property type="match status" value="1"/>
</dbReference>
<evidence type="ECO:0000256" key="1">
    <source>
        <dbReference type="ARBA" id="ARBA00004138"/>
    </source>
</evidence>
<evidence type="ECO:0000256" key="4">
    <source>
        <dbReference type="ARBA" id="ARBA00023069"/>
    </source>
</evidence>
<name>A0ABR4QT21_9CEST</name>
<evidence type="ECO:0000313" key="9">
    <source>
        <dbReference type="Proteomes" id="UP001651158"/>
    </source>
</evidence>
<protein>
    <recommendedName>
        <fullName evidence="7">MSP domain-containing protein</fullName>
    </recommendedName>
</protein>
<accession>A0ABR4QT21</accession>
<dbReference type="Pfam" id="PF22544">
    <property type="entry name" value="HYDIN_VesB_CFA65-like_Ig"/>
    <property type="match status" value="2"/>
</dbReference>
<keyword evidence="3" id="KW-0963">Cytoplasm</keyword>
<evidence type="ECO:0000256" key="5">
    <source>
        <dbReference type="ARBA" id="ARBA00023273"/>
    </source>
</evidence>
<evidence type="ECO:0000259" key="7">
    <source>
        <dbReference type="PROSITE" id="PS50202"/>
    </source>
</evidence>
<keyword evidence="9" id="KW-1185">Reference proteome</keyword>
<evidence type="ECO:0000313" key="8">
    <source>
        <dbReference type="EMBL" id="KAL5112998.1"/>
    </source>
</evidence>
<dbReference type="PROSITE" id="PS50202">
    <property type="entry name" value="MSP"/>
    <property type="match status" value="1"/>
</dbReference>
<evidence type="ECO:0000256" key="6">
    <source>
        <dbReference type="SAM" id="MobiDB-lite"/>
    </source>
</evidence>
<feature type="region of interest" description="Disordered" evidence="6">
    <location>
        <begin position="404"/>
        <end position="425"/>
    </location>
</feature>
<comment type="subcellular location">
    <subcellularLocation>
        <location evidence="1">Cell projection</location>
        <location evidence="1">Cilium</location>
    </subcellularLocation>
    <subcellularLocation>
        <location evidence="2">Cytoplasm</location>
    </subcellularLocation>
</comment>